<sequence>MAFIAYFLARADVLVYFSIFIALFIYWINGTKKSTAKMPPGPMPLPVIGNLNLLDLEKPHESLMQLSEKYGEIFTLHFGPKKMVILAGYKIVKEALVTRAEDFGERAVSPIFEVAFKGHGLIFSNGEQWKSLRRFTLSTLRDFGMGKKSVEARIQDELMPLIESFKSHNGKPFNNHLLINSAVSNVICSIIYGKRFEYDDPTFEKLIKMLDDNAKLTGTPKALLYNFYPFLGSLLGLHKKVKQNNEDLRSFISQCSTNRRLDLDANDVTGYIDAYLLKQEQETTKAHTYFNEVNLLGSVLDLFGAGTETTSTTIRWGILLMMKYPEIQRKVQEEIKTHIKPGQLPTVEDRKKMPYTDAVIHETQRIGNILPLNVSHSTPTDVYLRGTEVIPFLTSVLYDKTQWKTPYDFNPNHFLDENGKFVRHDAFMPFSAGKRACAGEALAKMELFLFFTGLLQAFTFYPPPGVSREDLSLKPGIGFTLAPTLYMTYYKESNIQCPHQEEH</sequence>
<dbReference type="PRINTS" id="PR00385">
    <property type="entry name" value="P450"/>
</dbReference>
<keyword evidence="6 9" id="KW-0560">Oxidoreductase</keyword>
<dbReference type="Proteomes" id="UP001176940">
    <property type="component" value="Unassembled WGS sequence"/>
</dbReference>
<comment type="caution">
    <text evidence="11">The sequence shown here is derived from an EMBL/GenBank/DDBJ whole genome shotgun (WGS) entry which is preliminary data.</text>
</comment>
<evidence type="ECO:0000256" key="8">
    <source>
        <dbReference type="ARBA" id="ARBA00023136"/>
    </source>
</evidence>
<keyword evidence="10" id="KW-0812">Transmembrane</keyword>
<dbReference type="InterPro" id="IPR036396">
    <property type="entry name" value="Cyt_P450_sf"/>
</dbReference>
<comment type="similarity">
    <text evidence="3 9">Belongs to the cytochrome P450 family.</text>
</comment>
<dbReference type="PROSITE" id="PS00086">
    <property type="entry name" value="CYTOCHROME_P450"/>
    <property type="match status" value="1"/>
</dbReference>
<dbReference type="PRINTS" id="PR00463">
    <property type="entry name" value="EP450I"/>
</dbReference>
<evidence type="ECO:0000256" key="7">
    <source>
        <dbReference type="ARBA" id="ARBA00023004"/>
    </source>
</evidence>
<evidence type="ECO:0000256" key="10">
    <source>
        <dbReference type="SAM" id="Phobius"/>
    </source>
</evidence>
<comment type="subcellular location">
    <subcellularLocation>
        <location evidence="2">Membrane</location>
    </subcellularLocation>
</comment>
<keyword evidence="8 10" id="KW-0472">Membrane</keyword>
<dbReference type="PANTHER" id="PTHR24300">
    <property type="entry name" value="CYTOCHROME P450 508A4-RELATED"/>
    <property type="match status" value="1"/>
</dbReference>
<gene>
    <name evidence="11" type="ORF">RIMI_LOCUS1448269</name>
</gene>
<proteinExistence type="inferred from homology"/>
<evidence type="ECO:0000256" key="6">
    <source>
        <dbReference type="ARBA" id="ARBA00023002"/>
    </source>
</evidence>
<protein>
    <recommendedName>
        <fullName evidence="13">Cytochrome P450 2K1-like</fullName>
    </recommendedName>
</protein>
<dbReference type="CDD" id="cd11026">
    <property type="entry name" value="CYP2"/>
    <property type="match status" value="1"/>
</dbReference>
<dbReference type="InterPro" id="IPR008069">
    <property type="entry name" value="Cyt_P450_E_grp-I_CYP2D-like"/>
</dbReference>
<dbReference type="Pfam" id="PF00067">
    <property type="entry name" value="p450"/>
    <property type="match status" value="1"/>
</dbReference>
<reference evidence="11" key="1">
    <citation type="submission" date="2023-07" db="EMBL/GenBank/DDBJ databases">
        <authorList>
            <person name="Stuckert A."/>
        </authorList>
    </citation>
    <scope>NUCLEOTIDE SEQUENCE</scope>
</reference>
<evidence type="ECO:0000256" key="2">
    <source>
        <dbReference type="ARBA" id="ARBA00004370"/>
    </source>
</evidence>
<evidence type="ECO:0000256" key="3">
    <source>
        <dbReference type="ARBA" id="ARBA00010617"/>
    </source>
</evidence>
<evidence type="ECO:0000256" key="4">
    <source>
        <dbReference type="ARBA" id="ARBA00022617"/>
    </source>
</evidence>
<dbReference type="InterPro" id="IPR001128">
    <property type="entry name" value="Cyt_P450"/>
</dbReference>
<keyword evidence="12" id="KW-1185">Reference proteome</keyword>
<feature type="transmembrane region" description="Helical" evidence="10">
    <location>
        <begin position="7"/>
        <end position="28"/>
    </location>
</feature>
<evidence type="ECO:0000313" key="12">
    <source>
        <dbReference type="Proteomes" id="UP001176940"/>
    </source>
</evidence>
<dbReference type="InterPro" id="IPR002401">
    <property type="entry name" value="Cyt_P450_E_grp-I"/>
</dbReference>
<keyword evidence="5 9" id="KW-0479">Metal-binding</keyword>
<evidence type="ECO:0000256" key="1">
    <source>
        <dbReference type="ARBA" id="ARBA00001971"/>
    </source>
</evidence>
<organism evidence="11 12">
    <name type="scientific">Ranitomeya imitator</name>
    <name type="common">mimic poison frog</name>
    <dbReference type="NCBI Taxonomy" id="111125"/>
    <lineage>
        <taxon>Eukaryota</taxon>
        <taxon>Metazoa</taxon>
        <taxon>Chordata</taxon>
        <taxon>Craniata</taxon>
        <taxon>Vertebrata</taxon>
        <taxon>Euteleostomi</taxon>
        <taxon>Amphibia</taxon>
        <taxon>Batrachia</taxon>
        <taxon>Anura</taxon>
        <taxon>Neobatrachia</taxon>
        <taxon>Hyloidea</taxon>
        <taxon>Dendrobatidae</taxon>
        <taxon>Dendrobatinae</taxon>
        <taxon>Ranitomeya</taxon>
    </lineage>
</organism>
<comment type="cofactor">
    <cofactor evidence="1">
        <name>heme</name>
        <dbReference type="ChEBI" id="CHEBI:30413"/>
    </cofactor>
</comment>
<dbReference type="SUPFAM" id="SSF48264">
    <property type="entry name" value="Cytochrome P450"/>
    <property type="match status" value="1"/>
</dbReference>
<keyword evidence="4 9" id="KW-0349">Heme</keyword>
<dbReference type="EMBL" id="CAUEEQ010001891">
    <property type="protein sequence ID" value="CAJ0921117.1"/>
    <property type="molecule type" value="Genomic_DNA"/>
</dbReference>
<keyword evidence="7 9" id="KW-0408">Iron</keyword>
<dbReference type="InterPro" id="IPR050182">
    <property type="entry name" value="Cytochrome_P450_fam2"/>
</dbReference>
<dbReference type="PRINTS" id="PR01686">
    <property type="entry name" value="EP450ICYP2D"/>
</dbReference>
<evidence type="ECO:0000256" key="5">
    <source>
        <dbReference type="ARBA" id="ARBA00022723"/>
    </source>
</evidence>
<evidence type="ECO:0000256" key="9">
    <source>
        <dbReference type="RuleBase" id="RU000461"/>
    </source>
</evidence>
<name>A0ABN9KW90_9NEOB</name>
<keyword evidence="10" id="KW-1133">Transmembrane helix</keyword>
<evidence type="ECO:0008006" key="13">
    <source>
        <dbReference type="Google" id="ProtNLM"/>
    </source>
</evidence>
<keyword evidence="9" id="KW-0503">Monooxygenase</keyword>
<dbReference type="InterPro" id="IPR017972">
    <property type="entry name" value="Cyt_P450_CS"/>
</dbReference>
<evidence type="ECO:0000313" key="11">
    <source>
        <dbReference type="EMBL" id="CAJ0921117.1"/>
    </source>
</evidence>
<dbReference type="PANTHER" id="PTHR24300:SF395">
    <property type="entry name" value="CYTOCHROME P450, FAMILY 2, SUBFAMILY AC, POLYPEPTIDE 7"/>
    <property type="match status" value="1"/>
</dbReference>
<dbReference type="Gene3D" id="1.10.630.10">
    <property type="entry name" value="Cytochrome P450"/>
    <property type="match status" value="1"/>
</dbReference>
<accession>A0ABN9KW90</accession>